<dbReference type="InterPro" id="IPR008910">
    <property type="entry name" value="MSC_TM_helix"/>
</dbReference>
<dbReference type="RefSeq" id="WP_013129998.1">
    <property type="nucleotide sequence ID" value="NC_014160.1"/>
</dbReference>
<dbReference type="STRING" id="633148.Tagg_1136"/>
<dbReference type="Proteomes" id="UP000002376">
    <property type="component" value="Chromosome"/>
</dbReference>
<organism evidence="2 3">
    <name type="scientific">Thermosphaera aggregans (strain DSM 11486 / M11TL)</name>
    <dbReference type="NCBI Taxonomy" id="633148"/>
    <lineage>
        <taxon>Archaea</taxon>
        <taxon>Thermoproteota</taxon>
        <taxon>Thermoprotei</taxon>
        <taxon>Desulfurococcales</taxon>
        <taxon>Desulfurococcaceae</taxon>
        <taxon>Thermosphaera</taxon>
    </lineage>
</organism>
<keyword evidence="1" id="KW-1133">Transmembrane helix</keyword>
<dbReference type="HOGENOM" id="CLU_606389_0_0_2"/>
<sequence length="451" mass="47555">MAWEQVMYSLENSLVQIVNALPIAVMVLVIILIGYLVGWVAKKIVKTVFNRVVWRFLRKTIIGQKFEDAGIDLGSVLGGVLMAVIIALSILLAINSTGLSGPAVDFIVFFINLLIRILGGLVVLAIGIPLAMLAAEYIAKLIGLTLGEKNGGIPIIQTAVSILLFLFVLGLALGIMLGSTALLDNMMVALPATFTAAVIIIIGYIVADMVGGLVKSVVEKLSKPLESTDVGAALKNSGIEMPSLISGLLKATIIVISITIGIGMIDATGLAGEVLGAVTFYLPRILASIVILSLGLALILILSKYVGRLFRTVAKEKYSPIADLFEYIVSVGLVAVFITIALNLLGLGGDYVFSLIIGTVIIAIGVLIVDAVTKVLSETHSTFDKMIPLIGTVFVFIVVYVGLATIVSQINGSVEVMKIIAYGIAAALALLIIPVMFYLVKTALKEASSSK</sequence>
<keyword evidence="1" id="KW-0812">Transmembrane</keyword>
<dbReference type="eggNOG" id="arCOG01572">
    <property type="taxonomic scope" value="Archaea"/>
</dbReference>
<reference evidence="3" key="2">
    <citation type="journal article" date="2010" name="Stand. Genomic Sci.">
        <title>Complete genome sequence of Thermosphaera aggregans type strain (M11TLT).</title>
        <authorList>
            <person name="Spring S."/>
            <person name="Rachel R."/>
            <person name="Lapidus A."/>
            <person name="Davenport K."/>
            <person name="Tice H."/>
            <person name="Copeland A."/>
            <person name="Cheng J.-F."/>
            <person name="Lucas S."/>
            <person name="Chen F."/>
            <person name="Nolan M."/>
            <person name="Bruce D."/>
            <person name="Goodwin L."/>
            <person name="Pitluck S."/>
            <person name="Ivanova N."/>
            <person name="Mavromatis K."/>
            <person name="Ovchinnikova G."/>
            <person name="Pati A."/>
            <person name="Chen A."/>
            <person name="Palaniappan K."/>
            <person name="Land M."/>
            <person name="Hauser L."/>
            <person name="Chang Y.-J."/>
            <person name="Jeffries C.C."/>
            <person name="Brettin T."/>
            <person name="Detter J.C."/>
            <person name="Tapia R."/>
            <person name="Han C."/>
            <person name="Heimerl T."/>
            <person name="Weikl F."/>
            <person name="Brambilla E."/>
            <person name="Goker M."/>
            <person name="Bristow J."/>
            <person name="Eisen J.A."/>
            <person name="Markowitz V."/>
            <person name="Hugenholtz P."/>
            <person name="Kyrpides N.C."/>
            <person name="Klenk H.-P."/>
        </authorList>
    </citation>
    <scope>NUCLEOTIDE SEQUENCE [LARGE SCALE GENOMIC DNA]</scope>
    <source>
        <strain evidence="3">DSM 11486 / M11TL</strain>
    </source>
</reference>
<evidence type="ECO:0000313" key="3">
    <source>
        <dbReference type="Proteomes" id="UP000002376"/>
    </source>
</evidence>
<name>D5U2Q5_THEAM</name>
<proteinExistence type="predicted"/>
<feature type="transmembrane region" description="Helical" evidence="1">
    <location>
        <begin position="20"/>
        <end position="41"/>
    </location>
</feature>
<feature type="transmembrane region" description="Helical" evidence="1">
    <location>
        <begin position="419"/>
        <end position="440"/>
    </location>
</feature>
<protein>
    <submittedName>
        <fullName evidence="2">Uncharacterized protein</fullName>
    </submittedName>
</protein>
<feature type="transmembrane region" description="Helical" evidence="1">
    <location>
        <begin position="244"/>
        <end position="265"/>
    </location>
</feature>
<keyword evidence="1" id="KW-0472">Membrane</keyword>
<dbReference type="AlphaFoldDB" id="D5U2Q5"/>
<dbReference type="GeneID" id="9166169"/>
<feature type="transmembrane region" description="Helical" evidence="1">
    <location>
        <begin position="106"/>
        <end position="134"/>
    </location>
</feature>
<evidence type="ECO:0000313" key="2">
    <source>
        <dbReference type="EMBL" id="ADG91405.1"/>
    </source>
</evidence>
<dbReference type="EMBL" id="CP001939">
    <property type="protein sequence ID" value="ADG91405.1"/>
    <property type="molecule type" value="Genomic_DNA"/>
</dbReference>
<accession>D5U2Q5</accession>
<feature type="transmembrane region" description="Helical" evidence="1">
    <location>
        <begin position="189"/>
        <end position="214"/>
    </location>
</feature>
<gene>
    <name evidence="2" type="ordered locus">Tagg_1136</name>
</gene>
<evidence type="ECO:0000256" key="1">
    <source>
        <dbReference type="SAM" id="Phobius"/>
    </source>
</evidence>
<feature type="transmembrane region" description="Helical" evidence="1">
    <location>
        <begin position="387"/>
        <end position="407"/>
    </location>
</feature>
<feature type="transmembrane region" description="Helical" evidence="1">
    <location>
        <begin position="351"/>
        <end position="375"/>
    </location>
</feature>
<reference evidence="2 3" key="1">
    <citation type="journal article" date="2010" name="Stand. Genomic Sci.">
        <title>Complete genome sequence of Thermosphaera aggregans type strain (M11TL).</title>
        <authorList>
            <person name="Spring S."/>
            <person name="Rachel R."/>
            <person name="Lapidus A."/>
            <person name="Davenport K."/>
            <person name="Tice H."/>
            <person name="Copeland A."/>
            <person name="Cheng J.F."/>
            <person name="Lucas S."/>
            <person name="Chen F."/>
            <person name="Nolan M."/>
            <person name="Bruce D."/>
            <person name="Goodwin L."/>
            <person name="Pitluck S."/>
            <person name="Ivanova N."/>
            <person name="Mavromatis K."/>
            <person name="Ovchinnikova G."/>
            <person name="Pati A."/>
            <person name="Chen A."/>
            <person name="Palaniappan K."/>
            <person name="Land M."/>
            <person name="Hauser L."/>
            <person name="Chang Y.J."/>
            <person name="Jeffries C.C."/>
            <person name="Brettin T."/>
            <person name="Detter J.C."/>
            <person name="Tapia R."/>
            <person name="Han C."/>
            <person name="Heimerl T."/>
            <person name="Weikl F."/>
            <person name="Brambilla E."/>
            <person name="Goker M."/>
            <person name="Bristow J."/>
            <person name="Eisen J.A."/>
            <person name="Markowitz V."/>
            <person name="Hugenholtz P."/>
            <person name="Kyrpides N.C."/>
            <person name="Klenk H.P."/>
        </authorList>
    </citation>
    <scope>NUCLEOTIDE SEQUENCE [LARGE SCALE GENOMIC DNA]</scope>
    <source>
        <strain evidence="3">DSM 11486 / M11TL</strain>
    </source>
</reference>
<feature type="transmembrane region" description="Helical" evidence="1">
    <location>
        <begin position="285"/>
        <end position="303"/>
    </location>
</feature>
<feature type="transmembrane region" description="Helical" evidence="1">
    <location>
        <begin position="324"/>
        <end position="345"/>
    </location>
</feature>
<keyword evidence="3" id="KW-1185">Reference proteome</keyword>
<feature type="transmembrane region" description="Helical" evidence="1">
    <location>
        <begin position="73"/>
        <end position="94"/>
    </location>
</feature>
<dbReference type="Pfam" id="PF05552">
    <property type="entry name" value="MS_channel_1st_1"/>
    <property type="match status" value="1"/>
</dbReference>
<dbReference type="KEGG" id="tag:Tagg_1136"/>
<reference key="3">
    <citation type="submission" date="2010-02" db="EMBL/GenBank/DDBJ databases">
        <title>Complete genome sequence of Thermosphaera aggregans type strain (M11TL).</title>
        <authorList>
            <consortium name="US DOE Joint Genome Institute (JGI-PGF)"/>
            <person name="Spring S."/>
            <person name="Lapidus A."/>
            <person name="Munk C."/>
            <person name="Schroeder M."/>
            <person name="Glavina Del Rio T."/>
            <person name="Tice H."/>
            <person name="Copeland A."/>
            <person name="Cheng J.-F."/>
            <person name="Lucas S."/>
            <person name="Chen F."/>
            <person name="Nolan M."/>
            <person name="Bruce D."/>
            <person name="Goodwin L."/>
            <person name="Pitluck S."/>
            <person name="Ivanova N."/>
            <person name="Mavromatis K."/>
            <person name="Ovchinnikova G."/>
            <person name="Pati A."/>
            <person name="Chen A."/>
            <person name="Palaniappan K."/>
            <person name="Land M."/>
            <person name="Hauser L."/>
            <person name="Chang Y.-J."/>
            <person name="Jeffries C.C."/>
            <person name="Brettin T."/>
            <person name="Detter J.C."/>
            <person name="Tapia R."/>
            <person name="Han C."/>
            <person name="Chain P."/>
            <person name="Heimerl T."/>
            <person name="Weik F."/>
            <person name="Goker M."/>
            <person name="Rachel R."/>
            <person name="Bristow J."/>
            <person name="Eisen J.A."/>
            <person name="Markowitz V."/>
            <person name="Hugenholtz P."/>
            <person name="Kyrpides N.C."/>
            <person name="Klenk H.-P."/>
        </authorList>
    </citation>
    <scope>NUCLEOTIDE SEQUENCE</scope>
    <source>
        <strain>DSM 11486</strain>
    </source>
</reference>
<feature type="transmembrane region" description="Helical" evidence="1">
    <location>
        <begin position="155"/>
        <end position="177"/>
    </location>
</feature>